<organism evidence="3 4">
    <name type="scientific">Apophysomyces ossiformis</name>
    <dbReference type="NCBI Taxonomy" id="679940"/>
    <lineage>
        <taxon>Eukaryota</taxon>
        <taxon>Fungi</taxon>
        <taxon>Fungi incertae sedis</taxon>
        <taxon>Mucoromycota</taxon>
        <taxon>Mucoromycotina</taxon>
        <taxon>Mucoromycetes</taxon>
        <taxon>Mucorales</taxon>
        <taxon>Mucorineae</taxon>
        <taxon>Mucoraceae</taxon>
        <taxon>Apophysomyces</taxon>
    </lineage>
</organism>
<comment type="caution">
    <text evidence="3">The sequence shown here is derived from an EMBL/GenBank/DDBJ whole genome shotgun (WGS) entry which is preliminary data.</text>
</comment>
<sequence length="330" mass="37455">MHTEYPTKRRASGTADTLLSPRTPKSISKSRRSSVVDLEAKPPSSRRSSLANILASTNLLDDSQPPLVVFASPTSSFTPRDLDTHTLYKIKQPRTLQKLNMFSGPMRHDICICEIRKQGLQAMLASRVPLCYFLHHLLEKYSCENLFFFLELGQAGISLAKANYIYDTYLSQHGDFELNVEDKLRQEIKAALQAHEVEGCFDKAKQAVYLLLESSFMQFINTISWGKMEKTCGEQTTQYDHSTRHAAVSELVSYIERQHAAVYTNQHANAFSPSSAKRHERVKALVHEFCRSLVGVEFDYYRADPKVLAKSRGGLKPRHGMIDFFAKKTK</sequence>
<dbReference type="CDD" id="cd07440">
    <property type="entry name" value="RGS"/>
    <property type="match status" value="1"/>
</dbReference>
<keyword evidence="4" id="KW-1185">Reference proteome</keyword>
<evidence type="ECO:0000313" key="3">
    <source>
        <dbReference type="EMBL" id="KAF7722885.1"/>
    </source>
</evidence>
<feature type="domain" description="RGS" evidence="2">
    <location>
        <begin position="122"/>
        <end position="222"/>
    </location>
</feature>
<name>A0A8H7EMG7_9FUNG</name>
<dbReference type="InterPro" id="IPR036305">
    <property type="entry name" value="RGS_sf"/>
</dbReference>
<evidence type="ECO:0000259" key="2">
    <source>
        <dbReference type="Pfam" id="PF00615"/>
    </source>
</evidence>
<dbReference type="InterPro" id="IPR016137">
    <property type="entry name" value="RGS"/>
</dbReference>
<dbReference type="Proteomes" id="UP000605846">
    <property type="component" value="Unassembled WGS sequence"/>
</dbReference>
<gene>
    <name evidence="3" type="ORF">EC973_002605</name>
</gene>
<dbReference type="OrthoDB" id="196547at2759"/>
<dbReference type="EMBL" id="JABAYA010000172">
    <property type="protein sequence ID" value="KAF7722885.1"/>
    <property type="molecule type" value="Genomic_DNA"/>
</dbReference>
<accession>A0A8H7EMG7</accession>
<evidence type="ECO:0000313" key="4">
    <source>
        <dbReference type="Proteomes" id="UP000605846"/>
    </source>
</evidence>
<evidence type="ECO:0000256" key="1">
    <source>
        <dbReference type="SAM" id="MobiDB-lite"/>
    </source>
</evidence>
<dbReference type="InterPro" id="IPR044926">
    <property type="entry name" value="RGS_subdomain_2"/>
</dbReference>
<dbReference type="Pfam" id="PF00615">
    <property type="entry name" value="RGS"/>
    <property type="match status" value="1"/>
</dbReference>
<dbReference type="AlphaFoldDB" id="A0A8H7EMG7"/>
<protein>
    <recommendedName>
        <fullName evidence="2">RGS domain-containing protein</fullName>
    </recommendedName>
</protein>
<feature type="region of interest" description="Disordered" evidence="1">
    <location>
        <begin position="1"/>
        <end position="43"/>
    </location>
</feature>
<dbReference type="SUPFAM" id="SSF48097">
    <property type="entry name" value="Regulator of G-protein signaling, RGS"/>
    <property type="match status" value="1"/>
</dbReference>
<dbReference type="Gene3D" id="1.10.167.10">
    <property type="entry name" value="Regulator of G-protein Signalling 4, domain 2"/>
    <property type="match status" value="1"/>
</dbReference>
<reference evidence="3" key="1">
    <citation type="submission" date="2020-01" db="EMBL/GenBank/DDBJ databases">
        <title>Genome Sequencing of Three Apophysomyces-Like Fungal Strains Confirms a Novel Fungal Genus in the Mucoromycota with divergent Burkholderia-like Endosymbiotic Bacteria.</title>
        <authorList>
            <person name="Stajich J.E."/>
            <person name="Macias A.M."/>
            <person name="Carter-House D."/>
            <person name="Lovett B."/>
            <person name="Kasson L.R."/>
            <person name="Berry K."/>
            <person name="Grigoriev I."/>
            <person name="Chang Y."/>
            <person name="Spatafora J."/>
            <person name="Kasson M.T."/>
        </authorList>
    </citation>
    <scope>NUCLEOTIDE SEQUENCE</scope>
    <source>
        <strain evidence="3">NRRL A-21654</strain>
    </source>
</reference>
<proteinExistence type="predicted"/>